<reference evidence="6" key="2">
    <citation type="submission" date="2022-04" db="EMBL/GenBank/DDBJ databases">
        <authorList>
            <person name="Fokt H."/>
            <person name="Baines J."/>
        </authorList>
    </citation>
    <scope>NUCLEOTIDE SEQUENCE</scope>
    <source>
        <strain evidence="5">KH365_2</strain>
        <strain evidence="6">KH569_7</strain>
    </source>
</reference>
<evidence type="ECO:0000256" key="3">
    <source>
        <dbReference type="ARBA" id="ARBA00023163"/>
    </source>
</evidence>
<dbReference type="AlphaFoldDB" id="A0A9X2SW06"/>
<dbReference type="Gene3D" id="1.10.10.10">
    <property type="entry name" value="Winged helix-like DNA-binding domain superfamily/Winged helix DNA-binding domain"/>
    <property type="match status" value="1"/>
</dbReference>
<dbReference type="Proteomes" id="UP001143810">
    <property type="component" value="Unassembled WGS sequence"/>
</dbReference>
<dbReference type="InterPro" id="IPR036388">
    <property type="entry name" value="WH-like_DNA-bd_sf"/>
</dbReference>
<dbReference type="InterPro" id="IPR002577">
    <property type="entry name" value="HTH_HxlR"/>
</dbReference>
<reference evidence="6" key="1">
    <citation type="journal article" date="2022" name="Arch. Microbiol.">
        <title>Bacteroides muris sp. nov. isolated from the cecum of wild-derived house mice.</title>
        <authorList>
            <person name="Fokt H."/>
            <person name="Unni R."/>
            <person name="Repnik U."/>
            <person name="Schmitz R.A."/>
            <person name="Bramkamp M."/>
            <person name="Baines J.F."/>
            <person name="Unterweger D."/>
        </authorList>
    </citation>
    <scope>NUCLEOTIDE SEQUENCE</scope>
    <source>
        <strain evidence="5">KH365_2</strain>
        <strain evidence="6">KH569_7</strain>
    </source>
</reference>
<keyword evidence="2" id="KW-0238">DNA-binding</keyword>
<evidence type="ECO:0000256" key="1">
    <source>
        <dbReference type="ARBA" id="ARBA00023015"/>
    </source>
</evidence>
<dbReference type="EMBL" id="JAMZEE010000005">
    <property type="protein sequence ID" value="MCR6507257.1"/>
    <property type="molecule type" value="Genomic_DNA"/>
</dbReference>
<dbReference type="PANTHER" id="PTHR33204">
    <property type="entry name" value="TRANSCRIPTIONAL REGULATOR, MARR FAMILY"/>
    <property type="match status" value="1"/>
</dbReference>
<evidence type="ECO:0000256" key="2">
    <source>
        <dbReference type="ARBA" id="ARBA00023125"/>
    </source>
</evidence>
<keyword evidence="1" id="KW-0805">Transcription regulation</keyword>
<evidence type="ECO:0000313" key="6">
    <source>
        <dbReference type="EMBL" id="MCR6507257.1"/>
    </source>
</evidence>
<protein>
    <submittedName>
        <fullName evidence="6">Helix-turn-helix transcriptional regulator</fullName>
    </submittedName>
</protein>
<dbReference type="GO" id="GO:0003677">
    <property type="term" value="F:DNA binding"/>
    <property type="evidence" value="ECO:0007669"/>
    <property type="project" value="UniProtKB-KW"/>
</dbReference>
<dbReference type="PROSITE" id="PS51118">
    <property type="entry name" value="HTH_HXLR"/>
    <property type="match status" value="1"/>
</dbReference>
<dbReference type="PANTHER" id="PTHR33204:SF39">
    <property type="entry name" value="TRANSCRIPTIONAL REGULATORY PROTEIN"/>
    <property type="match status" value="1"/>
</dbReference>
<evidence type="ECO:0000259" key="4">
    <source>
        <dbReference type="PROSITE" id="PS51118"/>
    </source>
</evidence>
<dbReference type="EMBL" id="JAMZED010000021">
    <property type="protein sequence ID" value="MCR6505039.1"/>
    <property type="molecule type" value="Genomic_DNA"/>
</dbReference>
<keyword evidence="3" id="KW-0804">Transcription</keyword>
<proteinExistence type="predicted"/>
<sequence>MENFHRMDACPVRDVLSRLGDKWTMLVLVTLKANGTMRFCDIQKTIGDISQRMLTVTLRSLETDGLIVRKVYAEVPPRVEYNLTETGCSLMPHIESLVGWALKHMDDILSRRSLQDRVFDTEKD</sequence>
<dbReference type="Proteomes" id="UP001143192">
    <property type="component" value="Unassembled WGS sequence"/>
</dbReference>
<keyword evidence="7" id="KW-1185">Reference proteome</keyword>
<gene>
    <name evidence="6" type="ORF">M1B78_03470</name>
    <name evidence="5" type="ORF">M1B79_10230</name>
</gene>
<evidence type="ECO:0000313" key="5">
    <source>
        <dbReference type="EMBL" id="MCR6505039.1"/>
    </source>
</evidence>
<evidence type="ECO:0000313" key="8">
    <source>
        <dbReference type="Proteomes" id="UP001143810"/>
    </source>
</evidence>
<evidence type="ECO:0000313" key="7">
    <source>
        <dbReference type="Proteomes" id="UP001143192"/>
    </source>
</evidence>
<name>A0A9X2SW06_9BACE</name>
<dbReference type="SUPFAM" id="SSF46785">
    <property type="entry name" value="Winged helix' DNA-binding domain"/>
    <property type="match status" value="1"/>
</dbReference>
<feature type="domain" description="HTH hxlR-type" evidence="4">
    <location>
        <begin position="10"/>
        <end position="109"/>
    </location>
</feature>
<dbReference type="RefSeq" id="WP_257931657.1">
    <property type="nucleotide sequence ID" value="NZ_JAMZED010000021.1"/>
</dbReference>
<comment type="caution">
    <text evidence="6">The sequence shown here is derived from an EMBL/GenBank/DDBJ whole genome shotgun (WGS) entry which is preliminary data.</text>
</comment>
<dbReference type="Pfam" id="PF01638">
    <property type="entry name" value="HxlR"/>
    <property type="match status" value="1"/>
</dbReference>
<dbReference type="InterPro" id="IPR036390">
    <property type="entry name" value="WH_DNA-bd_sf"/>
</dbReference>
<organism evidence="6 8">
    <name type="scientific">Bacteroides muris</name>
    <name type="common">ex Fokt et al. 2023</name>
    <dbReference type="NCBI Taxonomy" id="2937417"/>
    <lineage>
        <taxon>Bacteria</taxon>
        <taxon>Pseudomonadati</taxon>
        <taxon>Bacteroidota</taxon>
        <taxon>Bacteroidia</taxon>
        <taxon>Bacteroidales</taxon>
        <taxon>Bacteroidaceae</taxon>
        <taxon>Bacteroides</taxon>
    </lineage>
</organism>
<accession>A0A9X2SW06</accession>